<keyword evidence="4" id="KW-0833">Ubl conjugation pathway</keyword>
<dbReference type="SMART" id="SM00212">
    <property type="entry name" value="UBCc"/>
    <property type="match status" value="1"/>
</dbReference>
<dbReference type="AlphaFoldDB" id="S8EMF3"/>
<keyword evidence="5" id="KW-0067">ATP-binding</keyword>
<keyword evidence="3" id="KW-0547">Nucleotide-binding</keyword>
<dbReference type="InterPro" id="IPR016135">
    <property type="entry name" value="UBQ-conjugating_enzyme/RWD"/>
</dbReference>
<evidence type="ECO:0000256" key="1">
    <source>
        <dbReference type="ARBA" id="ARBA00012486"/>
    </source>
</evidence>
<keyword evidence="2" id="KW-0808">Transferase</keyword>
<dbReference type="OrthoDB" id="9978460at2759"/>
<reference evidence="7 8" key="1">
    <citation type="journal article" date="2012" name="Science">
        <title>The Paleozoic origin of enzymatic lignin decomposition reconstructed from 31 fungal genomes.</title>
        <authorList>
            <person name="Floudas D."/>
            <person name="Binder M."/>
            <person name="Riley R."/>
            <person name="Barry K."/>
            <person name="Blanchette R.A."/>
            <person name="Henrissat B."/>
            <person name="Martinez A.T."/>
            <person name="Otillar R."/>
            <person name="Spatafora J.W."/>
            <person name="Yadav J.S."/>
            <person name="Aerts A."/>
            <person name="Benoit I."/>
            <person name="Boyd A."/>
            <person name="Carlson A."/>
            <person name="Copeland A."/>
            <person name="Coutinho P.M."/>
            <person name="de Vries R.P."/>
            <person name="Ferreira P."/>
            <person name="Findley K."/>
            <person name="Foster B."/>
            <person name="Gaskell J."/>
            <person name="Glotzer D."/>
            <person name="Gorecki P."/>
            <person name="Heitman J."/>
            <person name="Hesse C."/>
            <person name="Hori C."/>
            <person name="Igarashi K."/>
            <person name="Jurgens J.A."/>
            <person name="Kallen N."/>
            <person name="Kersten P."/>
            <person name="Kohler A."/>
            <person name="Kuees U."/>
            <person name="Kumar T.K.A."/>
            <person name="Kuo A."/>
            <person name="LaButti K."/>
            <person name="Larrondo L.F."/>
            <person name="Lindquist E."/>
            <person name="Ling A."/>
            <person name="Lombard V."/>
            <person name="Lucas S."/>
            <person name="Lundell T."/>
            <person name="Martin R."/>
            <person name="McLaughlin D.J."/>
            <person name="Morgenstern I."/>
            <person name="Morin E."/>
            <person name="Murat C."/>
            <person name="Nagy L.G."/>
            <person name="Nolan M."/>
            <person name="Ohm R.A."/>
            <person name="Patyshakuliyeva A."/>
            <person name="Rokas A."/>
            <person name="Ruiz-Duenas F.J."/>
            <person name="Sabat G."/>
            <person name="Salamov A."/>
            <person name="Samejima M."/>
            <person name="Schmutz J."/>
            <person name="Slot J.C."/>
            <person name="St John F."/>
            <person name="Stenlid J."/>
            <person name="Sun H."/>
            <person name="Sun S."/>
            <person name="Syed K."/>
            <person name="Tsang A."/>
            <person name="Wiebenga A."/>
            <person name="Young D."/>
            <person name="Pisabarro A."/>
            <person name="Eastwood D.C."/>
            <person name="Martin F."/>
            <person name="Cullen D."/>
            <person name="Grigoriev I.V."/>
            <person name="Hibbett D.S."/>
        </authorList>
    </citation>
    <scope>NUCLEOTIDE SEQUENCE</scope>
    <source>
        <strain evidence="8">FP-58527</strain>
    </source>
</reference>
<evidence type="ECO:0000313" key="8">
    <source>
        <dbReference type="Proteomes" id="UP000015241"/>
    </source>
</evidence>
<protein>
    <recommendedName>
        <fullName evidence="1">E2 ubiquitin-conjugating enzyme</fullName>
        <ecNumber evidence="1">2.3.2.23</ecNumber>
    </recommendedName>
</protein>
<dbReference type="EC" id="2.3.2.23" evidence="1"/>
<accession>S8EMF3</accession>
<dbReference type="EMBL" id="KE504122">
    <property type="protein sequence ID" value="EPT06237.1"/>
    <property type="molecule type" value="Genomic_DNA"/>
</dbReference>
<dbReference type="SUPFAM" id="SSF54495">
    <property type="entry name" value="UBC-like"/>
    <property type="match status" value="1"/>
</dbReference>
<proteinExistence type="predicted"/>
<dbReference type="Gene3D" id="3.10.110.10">
    <property type="entry name" value="Ubiquitin Conjugating Enzyme"/>
    <property type="match status" value="1"/>
</dbReference>
<dbReference type="eggNOG" id="KOG0417">
    <property type="taxonomic scope" value="Eukaryota"/>
</dbReference>
<evidence type="ECO:0000256" key="5">
    <source>
        <dbReference type="ARBA" id="ARBA00022840"/>
    </source>
</evidence>
<evidence type="ECO:0000259" key="6">
    <source>
        <dbReference type="PROSITE" id="PS50127"/>
    </source>
</evidence>
<dbReference type="InParanoid" id="S8EMF3"/>
<gene>
    <name evidence="7" type="ORF">FOMPIDRAFT_1138490</name>
</gene>
<dbReference type="InterPro" id="IPR000608">
    <property type="entry name" value="UBC"/>
</dbReference>
<dbReference type="PANTHER" id="PTHR24067">
    <property type="entry name" value="UBIQUITIN-CONJUGATING ENZYME E2"/>
    <property type="match status" value="1"/>
</dbReference>
<dbReference type="GO" id="GO:0005524">
    <property type="term" value="F:ATP binding"/>
    <property type="evidence" value="ECO:0007669"/>
    <property type="project" value="UniProtKB-KW"/>
</dbReference>
<keyword evidence="8" id="KW-1185">Reference proteome</keyword>
<evidence type="ECO:0000313" key="7">
    <source>
        <dbReference type="EMBL" id="EPT06237.1"/>
    </source>
</evidence>
<dbReference type="GO" id="GO:0061631">
    <property type="term" value="F:ubiquitin conjugating enzyme activity"/>
    <property type="evidence" value="ECO:0007669"/>
    <property type="project" value="UniProtKB-EC"/>
</dbReference>
<dbReference type="FunFam" id="3.10.110.10:FF:000060">
    <property type="entry name" value="Ubiquitin conjugating enzyme (UbcB)"/>
    <property type="match status" value="1"/>
</dbReference>
<evidence type="ECO:0000256" key="2">
    <source>
        <dbReference type="ARBA" id="ARBA00022679"/>
    </source>
</evidence>
<dbReference type="Pfam" id="PF00179">
    <property type="entry name" value="UQ_con"/>
    <property type="match status" value="1"/>
</dbReference>
<dbReference type="HOGENOM" id="CLU_030988_13_3_1"/>
<feature type="domain" description="UBC core" evidence="6">
    <location>
        <begin position="4"/>
        <end position="150"/>
    </location>
</feature>
<name>S8EMF3_FOMSC</name>
<dbReference type="PROSITE" id="PS50127">
    <property type="entry name" value="UBC_2"/>
    <property type="match status" value="1"/>
</dbReference>
<evidence type="ECO:0000256" key="4">
    <source>
        <dbReference type="ARBA" id="ARBA00022786"/>
    </source>
</evidence>
<evidence type="ECO:0000256" key="3">
    <source>
        <dbReference type="ARBA" id="ARBA00022741"/>
    </source>
</evidence>
<sequence length="151" mass="16882">MAATALRRIHKELADIRNNPVEGLSVEPDDANFFVWKCAVRAASDSPYKGGTFRFTLTLPDNFPFKAPTVVFSTKIYHPGINEEGNICVPVLRDQWKPTVTLSAVLAIIQEKINNPSPDDPFEPEIAGLLKNDYAKFIATAREWTKKYAMA</sequence>
<organism evidence="7 8">
    <name type="scientific">Fomitopsis schrenkii</name>
    <name type="common">Brown rot fungus</name>
    <dbReference type="NCBI Taxonomy" id="2126942"/>
    <lineage>
        <taxon>Eukaryota</taxon>
        <taxon>Fungi</taxon>
        <taxon>Dikarya</taxon>
        <taxon>Basidiomycota</taxon>
        <taxon>Agaricomycotina</taxon>
        <taxon>Agaricomycetes</taxon>
        <taxon>Polyporales</taxon>
        <taxon>Fomitopsis</taxon>
    </lineage>
</organism>
<dbReference type="InterPro" id="IPR050113">
    <property type="entry name" value="Ub_conjugating_enzyme"/>
</dbReference>
<dbReference type="Proteomes" id="UP000015241">
    <property type="component" value="Unassembled WGS sequence"/>
</dbReference>
<dbReference type="STRING" id="743788.S8EMF3"/>